<dbReference type="Pfam" id="PF02254">
    <property type="entry name" value="TrkA_N"/>
    <property type="match status" value="1"/>
</dbReference>
<evidence type="ECO:0000313" key="11">
    <source>
        <dbReference type="EMBL" id="APR03569.1"/>
    </source>
</evidence>
<evidence type="ECO:0000256" key="3">
    <source>
        <dbReference type="ARBA" id="ARBA00022449"/>
    </source>
</evidence>
<keyword evidence="9" id="KW-0472">Membrane</keyword>
<keyword evidence="2" id="KW-0813">Transport</keyword>
<dbReference type="PANTHER" id="PTHR46157:SF4">
    <property type="entry name" value="K(+) EFFLUX ANTIPORTER 3, CHLOROPLASTIC"/>
    <property type="match status" value="1"/>
</dbReference>
<dbReference type="GO" id="GO:1902600">
    <property type="term" value="P:proton transmembrane transport"/>
    <property type="evidence" value="ECO:0007669"/>
    <property type="project" value="InterPro"/>
</dbReference>
<evidence type="ECO:0000256" key="7">
    <source>
        <dbReference type="ARBA" id="ARBA00022989"/>
    </source>
</evidence>
<keyword evidence="4" id="KW-0633">Potassium transport</keyword>
<proteinExistence type="predicted"/>
<dbReference type="SUPFAM" id="SSF51735">
    <property type="entry name" value="NAD(P)-binding Rossmann-fold domains"/>
    <property type="match status" value="1"/>
</dbReference>
<evidence type="ECO:0000256" key="9">
    <source>
        <dbReference type="ARBA" id="ARBA00023136"/>
    </source>
</evidence>
<dbReference type="PANTHER" id="PTHR46157">
    <property type="entry name" value="K(+) EFFLUX ANTIPORTER 3, CHLOROPLASTIC"/>
    <property type="match status" value="1"/>
</dbReference>
<feature type="domain" description="RCK N-terminal" evidence="10">
    <location>
        <begin position="421"/>
        <end position="538"/>
    </location>
</feature>
<dbReference type="Proteomes" id="UP000185739">
    <property type="component" value="Chromosome"/>
</dbReference>
<dbReference type="EMBL" id="CP018839">
    <property type="protein sequence ID" value="APR03569.1"/>
    <property type="molecule type" value="Genomic_DNA"/>
</dbReference>
<dbReference type="InterPro" id="IPR003148">
    <property type="entry name" value="RCK_N"/>
</dbReference>
<protein>
    <submittedName>
        <fullName evidence="11">Potassium-efflux protein</fullName>
    </submittedName>
</protein>
<dbReference type="PROSITE" id="PS51201">
    <property type="entry name" value="RCK_N"/>
    <property type="match status" value="1"/>
</dbReference>
<sequence>MDTHDSFPFLKEIILFLALSGVLIPLLGRLRINPVLGFLSVGAVLGPYGLASHADAWPLLSWLTFARPEDVEFLAELGVIFLMFMIGLEMSVERLWSMRRLVFGLGGLQVALSAAAVGGLAWSFGNAVEASVILGVVLAFSSTAIVMQLLIQRREMGTPLGQAAFAILLFQDLAVVPLLVLISILGAAAGEGSFALLLGSALLKGVLTVLALYLIGRRVIRPLFHQIAASRQPDTFTALTLLTTLGVATLTWMAGLSMALGALLAGLIIAETEFRHEVEITIEPFKGLLMGLFFMSVGMGIDLRALLAEPLWIPLSVLGLLALKGLILVVLLRRFGLSWGRAAEGGLLLGQGGEFAFIVIGLALGFGLLGREIGQFMLIVVGVSMLCAPLVARFGQSLGNLIDRRLVPPEAAPDAELGALHGHVIIAGFGRVGQMVGQMLAEQGVPFVAIENDAKLVAQQRKAGVPLVFGDASRPELVRKLRIDRAQAVVLTMDHTAAAEHAVRGIRRLMPMLRIIARARDERHALRLREAGASVVVPETLESGLQLTGWVLESLGVPPEASLRLLEQERERRIVALRDDGAPTP</sequence>
<dbReference type="Gene3D" id="3.40.50.720">
    <property type="entry name" value="NAD(P)-binding Rossmann-like Domain"/>
    <property type="match status" value="1"/>
</dbReference>
<dbReference type="GO" id="GO:0005886">
    <property type="term" value="C:plasma membrane"/>
    <property type="evidence" value="ECO:0007669"/>
    <property type="project" value="TreeGrafter"/>
</dbReference>
<dbReference type="OrthoDB" id="9781411at2"/>
<evidence type="ECO:0000256" key="1">
    <source>
        <dbReference type="ARBA" id="ARBA00004127"/>
    </source>
</evidence>
<evidence type="ECO:0000259" key="10">
    <source>
        <dbReference type="PROSITE" id="PS51201"/>
    </source>
</evidence>
<evidence type="ECO:0000313" key="12">
    <source>
        <dbReference type="Proteomes" id="UP000185739"/>
    </source>
</evidence>
<dbReference type="InterPro" id="IPR038770">
    <property type="entry name" value="Na+/solute_symporter_sf"/>
</dbReference>
<dbReference type="Pfam" id="PF00999">
    <property type="entry name" value="Na_H_Exchanger"/>
    <property type="match status" value="1"/>
</dbReference>
<dbReference type="InterPro" id="IPR036291">
    <property type="entry name" value="NAD(P)-bd_dom_sf"/>
</dbReference>
<keyword evidence="5" id="KW-0812">Transmembrane</keyword>
<evidence type="ECO:0000256" key="4">
    <source>
        <dbReference type="ARBA" id="ARBA00022538"/>
    </source>
</evidence>
<comment type="subcellular location">
    <subcellularLocation>
        <location evidence="1">Endomembrane system</location>
        <topology evidence="1">Multi-pass membrane protein</topology>
    </subcellularLocation>
</comment>
<dbReference type="STRING" id="96773.Tchl_0705"/>
<organism evidence="11 12">
    <name type="scientific">Thauera chlorobenzoica</name>
    <dbReference type="NCBI Taxonomy" id="96773"/>
    <lineage>
        <taxon>Bacteria</taxon>
        <taxon>Pseudomonadati</taxon>
        <taxon>Pseudomonadota</taxon>
        <taxon>Betaproteobacteria</taxon>
        <taxon>Rhodocyclales</taxon>
        <taxon>Zoogloeaceae</taxon>
        <taxon>Thauera</taxon>
    </lineage>
</organism>
<keyword evidence="7" id="KW-1133">Transmembrane helix</keyword>
<evidence type="ECO:0000256" key="6">
    <source>
        <dbReference type="ARBA" id="ARBA00022958"/>
    </source>
</evidence>
<dbReference type="GO" id="GO:0015297">
    <property type="term" value="F:antiporter activity"/>
    <property type="evidence" value="ECO:0007669"/>
    <property type="project" value="UniProtKB-KW"/>
</dbReference>
<accession>A0A1H5UMU0</accession>
<keyword evidence="6" id="KW-0630">Potassium</keyword>
<dbReference type="AlphaFoldDB" id="A0A1H5UMU0"/>
<dbReference type="Gene3D" id="1.20.1530.20">
    <property type="match status" value="1"/>
</dbReference>
<keyword evidence="12" id="KW-1185">Reference proteome</keyword>
<dbReference type="RefSeq" id="WP_075147170.1">
    <property type="nucleotide sequence ID" value="NZ_CP018839.1"/>
</dbReference>
<evidence type="ECO:0000256" key="2">
    <source>
        <dbReference type="ARBA" id="ARBA00022448"/>
    </source>
</evidence>
<gene>
    <name evidence="11" type="ORF">Tchl_0705</name>
</gene>
<reference evidence="11 12" key="1">
    <citation type="submission" date="2016-12" db="EMBL/GenBank/DDBJ databases">
        <title>Complete genome sequence of Thauera chlorobenzoica, a Betaproteobacterium degrading haloaromatics anaerobically to CO2 and halides.</title>
        <authorList>
            <person name="Goris T."/>
            <person name="Mergelsberg M."/>
            <person name="Boll M."/>
        </authorList>
    </citation>
    <scope>NUCLEOTIDE SEQUENCE [LARGE SCALE GENOMIC DNA]</scope>
    <source>
        <strain evidence="11 12">3CB1</strain>
    </source>
</reference>
<keyword evidence="3" id="KW-0050">Antiport</keyword>
<name>A0A1H5UMU0_9RHOO</name>
<dbReference type="GO" id="GO:0012505">
    <property type="term" value="C:endomembrane system"/>
    <property type="evidence" value="ECO:0007669"/>
    <property type="project" value="UniProtKB-SubCell"/>
</dbReference>
<keyword evidence="8" id="KW-0406">Ion transport</keyword>
<dbReference type="FunFam" id="3.40.50.720:FF:000036">
    <property type="entry name" value="Glutathione-regulated potassium-efflux system protein KefB"/>
    <property type="match status" value="1"/>
</dbReference>
<dbReference type="GO" id="GO:0006813">
    <property type="term" value="P:potassium ion transport"/>
    <property type="evidence" value="ECO:0007669"/>
    <property type="project" value="UniProtKB-KW"/>
</dbReference>
<dbReference type="KEGG" id="tcl:Tchl_0705"/>
<dbReference type="InterPro" id="IPR006153">
    <property type="entry name" value="Cation/H_exchanger_TM"/>
</dbReference>
<evidence type="ECO:0000256" key="8">
    <source>
        <dbReference type="ARBA" id="ARBA00023065"/>
    </source>
</evidence>
<evidence type="ECO:0000256" key="5">
    <source>
        <dbReference type="ARBA" id="ARBA00022692"/>
    </source>
</evidence>